<dbReference type="Pfam" id="PF07654">
    <property type="entry name" value="C1-set"/>
    <property type="match status" value="1"/>
</dbReference>
<comment type="caution">
    <text evidence="8">The sequence shown here is derived from an EMBL/GenBank/DDBJ whole genome shotgun (WGS) entry which is preliminary data.</text>
</comment>
<evidence type="ECO:0000313" key="8">
    <source>
        <dbReference type="EMBL" id="KAJ8288041.1"/>
    </source>
</evidence>
<feature type="domain" description="Ig-like" evidence="7">
    <location>
        <begin position="114"/>
        <end position="206"/>
    </location>
</feature>
<dbReference type="GO" id="GO:0019882">
    <property type="term" value="P:antigen processing and presentation"/>
    <property type="evidence" value="ECO:0007669"/>
    <property type="project" value="InterPro"/>
</dbReference>
<evidence type="ECO:0000256" key="1">
    <source>
        <dbReference type="ARBA" id="ARBA00004479"/>
    </source>
</evidence>
<dbReference type="PANTHER" id="PTHR19944">
    <property type="entry name" value="MHC CLASS II-RELATED"/>
    <property type="match status" value="1"/>
</dbReference>
<name>A0A9Q1E1P2_CONCO</name>
<dbReference type="InterPro" id="IPR011162">
    <property type="entry name" value="MHC_I/II-like_Ag-recog"/>
</dbReference>
<dbReference type="GO" id="GO:0006955">
    <property type="term" value="P:immune response"/>
    <property type="evidence" value="ECO:0007669"/>
    <property type="project" value="InterPro"/>
</dbReference>
<dbReference type="InterPro" id="IPR014745">
    <property type="entry name" value="MHC_II_a/b_N"/>
</dbReference>
<gene>
    <name evidence="8" type="ORF">COCON_G00007000</name>
</gene>
<feature type="signal peptide" evidence="6">
    <location>
        <begin position="1"/>
        <end position="23"/>
    </location>
</feature>
<evidence type="ECO:0000256" key="3">
    <source>
        <dbReference type="ARBA" id="ARBA00022989"/>
    </source>
</evidence>
<dbReference type="InterPro" id="IPR050160">
    <property type="entry name" value="MHC/Immunoglobulin"/>
</dbReference>
<dbReference type="SUPFAM" id="SSF54452">
    <property type="entry name" value="MHC antigen-recognition domain"/>
    <property type="match status" value="1"/>
</dbReference>
<evidence type="ECO:0000256" key="2">
    <source>
        <dbReference type="ARBA" id="ARBA00022692"/>
    </source>
</evidence>
<evidence type="ECO:0000256" key="6">
    <source>
        <dbReference type="SAM" id="SignalP"/>
    </source>
</evidence>
<protein>
    <recommendedName>
        <fullName evidence="7">Ig-like domain-containing protein</fullName>
    </recommendedName>
</protein>
<evidence type="ECO:0000259" key="7">
    <source>
        <dbReference type="PROSITE" id="PS50835"/>
    </source>
</evidence>
<dbReference type="InterPro" id="IPR007110">
    <property type="entry name" value="Ig-like_dom"/>
</dbReference>
<keyword evidence="2" id="KW-0812">Transmembrane</keyword>
<dbReference type="PANTHER" id="PTHR19944:SF99">
    <property type="entry name" value="HLA CLASS II HISTOCOMPATIBILITY ANTIGEN, DRB1 BETA CHAIN"/>
    <property type="match status" value="1"/>
</dbReference>
<keyword evidence="4" id="KW-1015">Disulfide bond</keyword>
<keyword evidence="6" id="KW-0732">Signal</keyword>
<feature type="non-terminal residue" evidence="8">
    <location>
        <position position="219"/>
    </location>
</feature>
<dbReference type="Proteomes" id="UP001152803">
    <property type="component" value="Unassembled WGS sequence"/>
</dbReference>
<evidence type="ECO:0000256" key="5">
    <source>
        <dbReference type="ARBA" id="ARBA00023180"/>
    </source>
</evidence>
<evidence type="ECO:0000256" key="4">
    <source>
        <dbReference type="ARBA" id="ARBA00023157"/>
    </source>
</evidence>
<dbReference type="SMART" id="SM00921">
    <property type="entry name" value="MHC_II_beta"/>
    <property type="match status" value="1"/>
</dbReference>
<dbReference type="GO" id="GO:0042613">
    <property type="term" value="C:MHC class II protein complex"/>
    <property type="evidence" value="ECO:0007669"/>
    <property type="project" value="InterPro"/>
</dbReference>
<organism evidence="8 9">
    <name type="scientific">Conger conger</name>
    <name type="common">Conger eel</name>
    <name type="synonym">Muraena conger</name>
    <dbReference type="NCBI Taxonomy" id="82655"/>
    <lineage>
        <taxon>Eukaryota</taxon>
        <taxon>Metazoa</taxon>
        <taxon>Chordata</taxon>
        <taxon>Craniata</taxon>
        <taxon>Vertebrata</taxon>
        <taxon>Euteleostomi</taxon>
        <taxon>Actinopterygii</taxon>
        <taxon>Neopterygii</taxon>
        <taxon>Teleostei</taxon>
        <taxon>Anguilliformes</taxon>
        <taxon>Congridae</taxon>
        <taxon>Conger</taxon>
    </lineage>
</organism>
<dbReference type="AlphaFoldDB" id="A0A9Q1E1P2"/>
<dbReference type="SMART" id="SM00407">
    <property type="entry name" value="IGc1"/>
    <property type="match status" value="1"/>
</dbReference>
<keyword evidence="3" id="KW-1133">Transmembrane helix</keyword>
<reference evidence="8" key="1">
    <citation type="journal article" date="2023" name="Science">
        <title>Genome structures resolve the early diversification of teleost fishes.</title>
        <authorList>
            <person name="Parey E."/>
            <person name="Louis A."/>
            <person name="Montfort J."/>
            <person name="Bouchez O."/>
            <person name="Roques C."/>
            <person name="Iampietro C."/>
            <person name="Lluch J."/>
            <person name="Castinel A."/>
            <person name="Donnadieu C."/>
            <person name="Desvignes T."/>
            <person name="Floi Bucao C."/>
            <person name="Jouanno E."/>
            <person name="Wen M."/>
            <person name="Mejri S."/>
            <person name="Dirks R."/>
            <person name="Jansen H."/>
            <person name="Henkel C."/>
            <person name="Chen W.J."/>
            <person name="Zahm M."/>
            <person name="Cabau C."/>
            <person name="Klopp C."/>
            <person name="Thompson A.W."/>
            <person name="Robinson-Rechavi M."/>
            <person name="Braasch I."/>
            <person name="Lecointre G."/>
            <person name="Bobe J."/>
            <person name="Postlethwait J.H."/>
            <person name="Berthelot C."/>
            <person name="Roest Crollius H."/>
            <person name="Guiguen Y."/>
        </authorList>
    </citation>
    <scope>NUCLEOTIDE SEQUENCE</scope>
    <source>
        <strain evidence="8">Concon-B</strain>
    </source>
</reference>
<keyword evidence="9" id="KW-1185">Reference proteome</keyword>
<dbReference type="OrthoDB" id="9940220at2759"/>
<keyword evidence="3" id="KW-0472">Membrane</keyword>
<dbReference type="InterPro" id="IPR036179">
    <property type="entry name" value="Ig-like_dom_sf"/>
</dbReference>
<dbReference type="Pfam" id="PF00969">
    <property type="entry name" value="MHC_II_beta"/>
    <property type="match status" value="1"/>
</dbReference>
<dbReference type="PROSITE" id="PS50835">
    <property type="entry name" value="IG_LIKE"/>
    <property type="match status" value="1"/>
</dbReference>
<dbReference type="SUPFAM" id="SSF48726">
    <property type="entry name" value="Immunoglobulin"/>
    <property type="match status" value="1"/>
</dbReference>
<keyword evidence="5" id="KW-0325">Glycoprotein</keyword>
<dbReference type="InterPro" id="IPR003597">
    <property type="entry name" value="Ig_C1-set"/>
</dbReference>
<sequence>MATLNSLRIPALFLFTLLLGTDAYFYSRQSECHFSSNDLHDLEYIDRLLFNKLEFMRYNSTLNKFIGYTELGVKNAEIWNTDGTVERWHKDLDGYCRHNDGIYSTAILDKKNIPKPTIKIRSASHSSHKHTSMLVCSAYDFYPRGIKLTWLRDGKEVTHDVTSTEELANGNWLYQIHSHLEYTPKSGETISCRVEHASLPKGKEVKWDPNISEVKRNKV</sequence>
<dbReference type="InterPro" id="IPR013783">
    <property type="entry name" value="Ig-like_fold"/>
</dbReference>
<dbReference type="Gene3D" id="2.60.40.10">
    <property type="entry name" value="Immunoglobulins"/>
    <property type="match status" value="1"/>
</dbReference>
<feature type="chain" id="PRO_5040329403" description="Ig-like domain-containing protein" evidence="6">
    <location>
        <begin position="24"/>
        <end position="219"/>
    </location>
</feature>
<dbReference type="EMBL" id="JAFJMO010000001">
    <property type="protein sequence ID" value="KAJ8288041.1"/>
    <property type="molecule type" value="Genomic_DNA"/>
</dbReference>
<proteinExistence type="predicted"/>
<dbReference type="InterPro" id="IPR000353">
    <property type="entry name" value="MHC_II_b_N"/>
</dbReference>
<comment type="subcellular location">
    <subcellularLocation>
        <location evidence="1">Membrane</location>
        <topology evidence="1">Single-pass type I membrane protein</topology>
    </subcellularLocation>
</comment>
<dbReference type="Gene3D" id="3.10.320.10">
    <property type="entry name" value="Class II Histocompatibility Antigen, M Beta Chain, Chain B, domain 1"/>
    <property type="match status" value="1"/>
</dbReference>
<evidence type="ECO:0000313" key="9">
    <source>
        <dbReference type="Proteomes" id="UP001152803"/>
    </source>
</evidence>
<accession>A0A9Q1E1P2</accession>